<evidence type="ECO:0000313" key="3">
    <source>
        <dbReference type="Proteomes" id="UP000033662"/>
    </source>
</evidence>
<dbReference type="PATRIC" id="fig|132476.4.peg.1986"/>
<name>A0A0F4XLN6_9PSED</name>
<gene>
    <name evidence="2" type="ORF">VP02_19045</name>
</gene>
<evidence type="ECO:0000259" key="1">
    <source>
        <dbReference type="Pfam" id="PF06568"/>
    </source>
</evidence>
<dbReference type="RefSeq" id="WP_046064460.1">
    <property type="nucleotide sequence ID" value="NZ_CP077086.1"/>
</dbReference>
<dbReference type="InterPro" id="IPR009506">
    <property type="entry name" value="YjiS-like"/>
</dbReference>
<sequence>MNGLSDVRLTLHSQELAAGQEKGLRSAMLRNPPSGLSRWALFWFRLHTRQALLELTPEQLRDIGLTREQAREEGLKPFWRL</sequence>
<organism evidence="2 3">
    <name type="scientific">Pseudomonas kilonensis</name>
    <dbReference type="NCBI Taxonomy" id="132476"/>
    <lineage>
        <taxon>Bacteria</taxon>
        <taxon>Pseudomonadati</taxon>
        <taxon>Pseudomonadota</taxon>
        <taxon>Gammaproteobacteria</taxon>
        <taxon>Pseudomonadales</taxon>
        <taxon>Pseudomonadaceae</taxon>
        <taxon>Pseudomonas</taxon>
    </lineage>
</organism>
<comment type="caution">
    <text evidence="2">The sequence shown here is derived from an EMBL/GenBank/DDBJ whole genome shotgun (WGS) entry which is preliminary data.</text>
</comment>
<feature type="domain" description="YjiS-like" evidence="1">
    <location>
        <begin position="37"/>
        <end position="71"/>
    </location>
</feature>
<dbReference type="AlphaFoldDB" id="A0A0F4XLN6"/>
<dbReference type="EMBL" id="JZXC01000019">
    <property type="protein sequence ID" value="KKA06243.1"/>
    <property type="molecule type" value="Genomic_DNA"/>
</dbReference>
<dbReference type="OrthoDB" id="6496803at2"/>
<accession>A0A0F4XLN6</accession>
<proteinExistence type="predicted"/>
<dbReference type="Proteomes" id="UP000033662">
    <property type="component" value="Unassembled WGS sequence"/>
</dbReference>
<dbReference type="Pfam" id="PF06568">
    <property type="entry name" value="YjiS-like"/>
    <property type="match status" value="1"/>
</dbReference>
<reference evidence="2 3" key="1">
    <citation type="submission" date="2015-03" db="EMBL/GenBank/DDBJ databases">
        <title>Pseudomonas fluorescens 1855-344 Genome sequencing and assembly.</title>
        <authorList>
            <person name="Eng W.W.H."/>
            <person name="Gan H.M."/>
            <person name="Savka M.A."/>
        </authorList>
    </citation>
    <scope>NUCLEOTIDE SEQUENCE [LARGE SCALE GENOMIC DNA]</scope>
    <source>
        <strain evidence="2 3">1855-344</strain>
    </source>
</reference>
<protein>
    <recommendedName>
        <fullName evidence="1">YjiS-like domain-containing protein</fullName>
    </recommendedName>
</protein>
<evidence type="ECO:0000313" key="2">
    <source>
        <dbReference type="EMBL" id="KKA06243.1"/>
    </source>
</evidence>